<accession>A0A917V6H4</accession>
<evidence type="ECO:0000256" key="2">
    <source>
        <dbReference type="ARBA" id="ARBA00022475"/>
    </source>
</evidence>
<proteinExistence type="predicted"/>
<evidence type="ECO:0000256" key="6">
    <source>
        <dbReference type="SAM" id="Coils"/>
    </source>
</evidence>
<evidence type="ECO:0000256" key="3">
    <source>
        <dbReference type="ARBA" id="ARBA00022692"/>
    </source>
</evidence>
<feature type="region of interest" description="Disordered" evidence="7">
    <location>
        <begin position="496"/>
        <end position="525"/>
    </location>
</feature>
<evidence type="ECO:0000256" key="7">
    <source>
        <dbReference type="SAM" id="MobiDB-lite"/>
    </source>
</evidence>
<comment type="subcellular location">
    <subcellularLocation>
        <location evidence="1">Cell membrane</location>
        <topology evidence="1">Multi-pass membrane protein</topology>
    </subcellularLocation>
</comment>
<dbReference type="InterPro" id="IPR003856">
    <property type="entry name" value="LPS_length_determ_N"/>
</dbReference>
<evidence type="ECO:0000313" key="10">
    <source>
        <dbReference type="EMBL" id="GGK43074.1"/>
    </source>
</evidence>
<sequence length="732" mass="77195">MPRAEMPSVEGAAPAAPRTDMINLYEIVLALRSHLKLILGIGILAFVASLAYVLMATPLYQGQSQVLLESRENAFTRPVEQTGGDVTAQVIDEQAVASQVAVIRSREVAAEVARRLELVGNPEFDPRMRPMNPIQRITSILGGGSDAEADEAAAIDRVLDTYYDRLLVYAVGRSRVIAIEFQASDPHFAARAANVIAEVYLETLEAAKIDAARTASAWLSQNIDRLRERVREAEARVEAFRSGTGLLVGGDNATLTSQQLGDLSTQLGEARSLQADSEARATLIRELIEAGRAFEIPDVAADELIRALVQERVTLRAQIAAESRTLLDRHPRIVALQAQLADLDAQIRGAAERIVRTLENEARLAAGRVSTLTAALDRQMQVASRANENEVQLRALEREARAEREQLEVFLARYRDAVARDSEEAAVPDARIVSRAAAPQDPIWPRTVPVVFLFTAAAVTLAAGAVVMKAIVFDMFRPAMAVAPAPMPVSAPVLGAGEAPVPPPSGGGGGGGGGKTPERPAAGRGDAEGFDIAALAARLQRIVPSDRGRRVAVTGLAGYGNVRDGLASTLATRLGEALVAPGAPTLLVELAPTDGVEDAQAAAGFSDLVAGEASFFEAIDRLGAGRPHRVGAGTGSADPLAPEQEEGLEIALAAFDETYTATIFVLPDPHRPGALGALAPRMDAVVIAAEVEPDDADLVELYDAAKAAGAPDVVVAIAPRGREATSDVTQAA</sequence>
<name>A0A917V6H4_9HYPH</name>
<protein>
    <submittedName>
        <fullName evidence="10">LPS biosynthesis protein</fullName>
    </submittedName>
</protein>
<keyword evidence="11" id="KW-1185">Reference proteome</keyword>
<dbReference type="InterPro" id="IPR050445">
    <property type="entry name" value="Bact_polysacc_biosynth/exp"/>
</dbReference>
<keyword evidence="4 8" id="KW-1133">Transmembrane helix</keyword>
<dbReference type="Gene3D" id="3.40.50.300">
    <property type="entry name" value="P-loop containing nucleotide triphosphate hydrolases"/>
    <property type="match status" value="1"/>
</dbReference>
<evidence type="ECO:0000313" key="11">
    <source>
        <dbReference type="Proteomes" id="UP000600449"/>
    </source>
</evidence>
<keyword evidence="3 8" id="KW-0812">Transmembrane</keyword>
<dbReference type="AlphaFoldDB" id="A0A917V6H4"/>
<comment type="caution">
    <text evidence="10">The sequence shown here is derived from an EMBL/GenBank/DDBJ whole genome shotgun (WGS) entry which is preliminary data.</text>
</comment>
<feature type="domain" description="Polysaccharide chain length determinant N-terminal" evidence="9">
    <location>
        <begin position="21"/>
        <end position="115"/>
    </location>
</feature>
<dbReference type="PANTHER" id="PTHR32309:SF13">
    <property type="entry name" value="FERRIC ENTEROBACTIN TRANSPORT PROTEIN FEPE"/>
    <property type="match status" value="1"/>
</dbReference>
<feature type="coiled-coil region" evidence="6">
    <location>
        <begin position="216"/>
        <end position="243"/>
    </location>
</feature>
<evidence type="ECO:0000256" key="1">
    <source>
        <dbReference type="ARBA" id="ARBA00004651"/>
    </source>
</evidence>
<reference evidence="10 11" key="1">
    <citation type="journal article" date="2014" name="Int. J. Syst. Evol. Microbiol.">
        <title>Complete genome sequence of Corynebacterium casei LMG S-19264T (=DSM 44701T), isolated from a smear-ripened cheese.</title>
        <authorList>
            <consortium name="US DOE Joint Genome Institute (JGI-PGF)"/>
            <person name="Walter F."/>
            <person name="Albersmeier A."/>
            <person name="Kalinowski J."/>
            <person name="Ruckert C."/>
        </authorList>
    </citation>
    <scope>NUCLEOTIDE SEQUENCE [LARGE SCALE GENOMIC DNA]</scope>
    <source>
        <strain evidence="10 11">CGMCC 1.9161</strain>
    </source>
</reference>
<dbReference type="GO" id="GO:0004713">
    <property type="term" value="F:protein tyrosine kinase activity"/>
    <property type="evidence" value="ECO:0007669"/>
    <property type="project" value="TreeGrafter"/>
</dbReference>
<keyword evidence="2" id="KW-1003">Cell membrane</keyword>
<keyword evidence="5 8" id="KW-0472">Membrane</keyword>
<evidence type="ECO:0000256" key="4">
    <source>
        <dbReference type="ARBA" id="ARBA00022989"/>
    </source>
</evidence>
<evidence type="ECO:0000256" key="8">
    <source>
        <dbReference type="SAM" id="Phobius"/>
    </source>
</evidence>
<evidence type="ECO:0000259" key="9">
    <source>
        <dbReference type="Pfam" id="PF02706"/>
    </source>
</evidence>
<evidence type="ECO:0000256" key="5">
    <source>
        <dbReference type="ARBA" id="ARBA00023136"/>
    </source>
</evidence>
<dbReference type="InterPro" id="IPR027417">
    <property type="entry name" value="P-loop_NTPase"/>
</dbReference>
<feature type="compositionally biased region" description="Gly residues" evidence="7">
    <location>
        <begin position="506"/>
        <end position="515"/>
    </location>
</feature>
<feature type="transmembrane region" description="Helical" evidence="8">
    <location>
        <begin position="37"/>
        <end position="60"/>
    </location>
</feature>
<dbReference type="EMBL" id="BMMF01000010">
    <property type="protein sequence ID" value="GGK43074.1"/>
    <property type="molecule type" value="Genomic_DNA"/>
</dbReference>
<keyword evidence="6" id="KW-0175">Coiled coil</keyword>
<dbReference type="GO" id="GO:0005886">
    <property type="term" value="C:plasma membrane"/>
    <property type="evidence" value="ECO:0007669"/>
    <property type="project" value="UniProtKB-SubCell"/>
</dbReference>
<feature type="coiled-coil region" evidence="6">
    <location>
        <begin position="386"/>
        <end position="413"/>
    </location>
</feature>
<dbReference type="PANTHER" id="PTHR32309">
    <property type="entry name" value="TYROSINE-PROTEIN KINASE"/>
    <property type="match status" value="1"/>
</dbReference>
<gene>
    <name evidence="10" type="ORF">GCM10011322_32770</name>
</gene>
<organism evidence="10 11">
    <name type="scientific">Salinarimonas ramus</name>
    <dbReference type="NCBI Taxonomy" id="690164"/>
    <lineage>
        <taxon>Bacteria</taxon>
        <taxon>Pseudomonadati</taxon>
        <taxon>Pseudomonadota</taxon>
        <taxon>Alphaproteobacteria</taxon>
        <taxon>Hyphomicrobiales</taxon>
        <taxon>Salinarimonadaceae</taxon>
        <taxon>Salinarimonas</taxon>
    </lineage>
</organism>
<dbReference type="Proteomes" id="UP000600449">
    <property type="component" value="Unassembled WGS sequence"/>
</dbReference>
<dbReference type="Pfam" id="PF02706">
    <property type="entry name" value="Wzz"/>
    <property type="match status" value="1"/>
</dbReference>
<feature type="transmembrane region" description="Helical" evidence="8">
    <location>
        <begin position="450"/>
        <end position="472"/>
    </location>
</feature>